<evidence type="ECO:0000313" key="1">
    <source>
        <dbReference type="EMBL" id="MFC4023264.1"/>
    </source>
</evidence>
<evidence type="ECO:0008006" key="3">
    <source>
        <dbReference type="Google" id="ProtNLM"/>
    </source>
</evidence>
<dbReference type="EMBL" id="JBHSAO010000002">
    <property type="protein sequence ID" value="MFC4023264.1"/>
    <property type="molecule type" value="Genomic_DNA"/>
</dbReference>
<dbReference type="RefSeq" id="WP_379495773.1">
    <property type="nucleotide sequence ID" value="NZ_JBHSAO010000002.1"/>
</dbReference>
<proteinExistence type="predicted"/>
<keyword evidence="2" id="KW-1185">Reference proteome</keyword>
<comment type="caution">
    <text evidence="1">The sequence shown here is derived from an EMBL/GenBank/DDBJ whole genome shotgun (WGS) entry which is preliminary data.</text>
</comment>
<gene>
    <name evidence="1" type="ORF">ACFOUV_05445</name>
</gene>
<sequence length="129" mass="15061">MEDLEKAIIETTDSMESLAEEERDHLNSYLQKNFVLKEDLYIHHSNEKALNSLSKEVIITDYCLKQKMEKPFSLLLAEHSMDEFSKEKVEVFKQLHTNLSVIPIPSGYHFLPITNPIQVANTLRKTYTY</sequence>
<evidence type="ECO:0000313" key="2">
    <source>
        <dbReference type="Proteomes" id="UP001595772"/>
    </source>
</evidence>
<organism evidence="1 2">
    <name type="scientific">Oceanobacillus longus</name>
    <dbReference type="NCBI Taxonomy" id="930120"/>
    <lineage>
        <taxon>Bacteria</taxon>
        <taxon>Bacillati</taxon>
        <taxon>Bacillota</taxon>
        <taxon>Bacilli</taxon>
        <taxon>Bacillales</taxon>
        <taxon>Bacillaceae</taxon>
        <taxon>Oceanobacillus</taxon>
    </lineage>
</organism>
<dbReference type="Proteomes" id="UP001595772">
    <property type="component" value="Unassembled WGS sequence"/>
</dbReference>
<accession>A0ABV8GYK8</accession>
<protein>
    <recommendedName>
        <fullName evidence="3">Alpha/beta hydrolase</fullName>
    </recommendedName>
</protein>
<name>A0ABV8GYK8_9BACI</name>
<reference evidence="2" key="1">
    <citation type="journal article" date="2019" name="Int. J. Syst. Evol. Microbiol.">
        <title>The Global Catalogue of Microorganisms (GCM) 10K type strain sequencing project: providing services to taxonomists for standard genome sequencing and annotation.</title>
        <authorList>
            <consortium name="The Broad Institute Genomics Platform"/>
            <consortium name="The Broad Institute Genome Sequencing Center for Infectious Disease"/>
            <person name="Wu L."/>
            <person name="Ma J."/>
        </authorList>
    </citation>
    <scope>NUCLEOTIDE SEQUENCE [LARGE SCALE GENOMIC DNA]</scope>
    <source>
        <strain evidence="2">IBRC-M 10703</strain>
    </source>
</reference>